<dbReference type="SUPFAM" id="SSF52210">
    <property type="entry name" value="Succinyl-CoA synthetase domains"/>
    <property type="match status" value="2"/>
</dbReference>
<keyword evidence="3" id="KW-1185">Reference proteome</keyword>
<dbReference type="InterPro" id="IPR032875">
    <property type="entry name" value="Succ_CoA_lig_flav_dom"/>
</dbReference>
<dbReference type="Proteomes" id="UP000183994">
    <property type="component" value="Unassembled WGS sequence"/>
</dbReference>
<feature type="domain" description="CoA-binding" evidence="1">
    <location>
        <begin position="11"/>
        <end position="106"/>
    </location>
</feature>
<gene>
    <name evidence="2" type="ORF">SAMN02745216_02409</name>
</gene>
<evidence type="ECO:0000313" key="2">
    <source>
        <dbReference type="EMBL" id="SHJ85934.1"/>
    </source>
</evidence>
<accession>A0A1M6MR60</accession>
<protein>
    <submittedName>
        <fullName evidence="2">Acetyl-CoA synthetase (ADP-forming)</fullName>
    </submittedName>
</protein>
<name>A0A1M6MR60_9BACT</name>
<dbReference type="PANTHER" id="PTHR42793">
    <property type="entry name" value="COA BINDING DOMAIN CONTAINING PROTEIN"/>
    <property type="match status" value="1"/>
</dbReference>
<sequence>MVRNFEQINRMFNPQSIAVLGVSAQGFGFGRGILHSIMSVGYEGRLYPVNPKGGEVFGLEMHPSVEAIPEDIDFAIIAVPAPAVPAALEECRKKGAAGAEIISSGFSELANEQGEELDRQIREIAAKGIRVLGPNCFGIYCPKSGLTMAPGGDFPRKTGPVALLSQSGGLSIDFVSMARWRGFNFSKVVSFGNGCDLRETEMLEYLRHDPDTQVICMYVEGVEDGREFFRVLRQTALEKPVIILKGGLSESGGRAVASHTASMGGSDKIWKAALNQCNVVVAETLKDMADAALAFTFLPRKAYKGMTIVGGGGALGVHGADMAELAGLATPLLREDLREQIHAILPKPGSSANNPVDIANPFTPPRIIKETVMLASQDEAIDLHLIIQLLYMYKANVGIMNAKDVTEIIPLQDFISEYRKAHEKAGKPIVLALPNNRQERESMEVEGIIREARYGLTEAGIPIFDQVKDALQAVAAISRYTERRQAMLG</sequence>
<proteinExistence type="predicted"/>
<dbReference type="AlphaFoldDB" id="A0A1M6MR60"/>
<dbReference type="Gene3D" id="3.40.50.720">
    <property type="entry name" value="NAD(P)-binding Rossmann-like Domain"/>
    <property type="match status" value="1"/>
</dbReference>
<evidence type="ECO:0000313" key="3">
    <source>
        <dbReference type="Proteomes" id="UP000183994"/>
    </source>
</evidence>
<dbReference type="SMART" id="SM00881">
    <property type="entry name" value="CoA_binding"/>
    <property type="match status" value="1"/>
</dbReference>
<dbReference type="Pfam" id="PF13607">
    <property type="entry name" value="Succ_CoA_lig"/>
    <property type="match status" value="1"/>
</dbReference>
<dbReference type="SUPFAM" id="SSF51735">
    <property type="entry name" value="NAD(P)-binding Rossmann-fold domains"/>
    <property type="match status" value="1"/>
</dbReference>
<organism evidence="2 3">
    <name type="scientific">Desulfatibacillum alkenivorans DSM 16219</name>
    <dbReference type="NCBI Taxonomy" id="1121393"/>
    <lineage>
        <taxon>Bacteria</taxon>
        <taxon>Pseudomonadati</taxon>
        <taxon>Thermodesulfobacteriota</taxon>
        <taxon>Desulfobacteria</taxon>
        <taxon>Desulfobacterales</taxon>
        <taxon>Desulfatibacillaceae</taxon>
        <taxon>Desulfatibacillum</taxon>
    </lineage>
</organism>
<dbReference type="EMBL" id="FQZU01000013">
    <property type="protein sequence ID" value="SHJ85934.1"/>
    <property type="molecule type" value="Genomic_DNA"/>
</dbReference>
<evidence type="ECO:0000259" key="1">
    <source>
        <dbReference type="SMART" id="SM00881"/>
    </source>
</evidence>
<dbReference type="Pfam" id="PF13380">
    <property type="entry name" value="CoA_binding_2"/>
    <property type="match status" value="1"/>
</dbReference>
<dbReference type="PANTHER" id="PTHR42793:SF1">
    <property type="entry name" value="PEPTIDYL-LYSINE N-ACETYLTRANSFERASE PATZ"/>
    <property type="match status" value="1"/>
</dbReference>
<dbReference type="InterPro" id="IPR036291">
    <property type="entry name" value="NAD(P)-bd_dom_sf"/>
</dbReference>
<dbReference type="InterPro" id="IPR016102">
    <property type="entry name" value="Succinyl-CoA_synth-like"/>
</dbReference>
<reference evidence="3" key="1">
    <citation type="submission" date="2016-11" db="EMBL/GenBank/DDBJ databases">
        <authorList>
            <person name="Varghese N."/>
            <person name="Submissions S."/>
        </authorList>
    </citation>
    <scope>NUCLEOTIDE SEQUENCE [LARGE SCALE GENOMIC DNA]</scope>
    <source>
        <strain evidence="3">DSM 16219</strain>
    </source>
</reference>
<dbReference type="RefSeq" id="WP_170868340.1">
    <property type="nucleotide sequence ID" value="NZ_FQZU01000013.1"/>
</dbReference>
<dbReference type="Gene3D" id="3.40.50.261">
    <property type="entry name" value="Succinyl-CoA synthetase domains"/>
    <property type="match status" value="2"/>
</dbReference>
<dbReference type="STRING" id="1121393.SAMN02745216_02409"/>
<dbReference type="InterPro" id="IPR003781">
    <property type="entry name" value="CoA-bd"/>
</dbReference>